<comment type="caution">
    <text evidence="11">The sequence shown here is derived from an EMBL/GenBank/DDBJ whole genome shotgun (WGS) entry which is preliminary data.</text>
</comment>
<accession>A0A0L0BXT4</accession>
<dbReference type="GO" id="GO:0016788">
    <property type="term" value="F:hydrolase activity, acting on ester bonds"/>
    <property type="evidence" value="ECO:0007669"/>
    <property type="project" value="InterPro"/>
</dbReference>
<feature type="active site" description="Nucleophile" evidence="8">
    <location>
        <position position="176"/>
    </location>
</feature>
<sequence length="399" mass="46636">MIFNKYQSYKKFVACSVLLKLWVLVDAGYMEDNYPRSIIEDADLDTAQLIHKYKYPVETHYVTTEDKYILRVHRIPKPKAPPVFLMHGLEDSSSTWILMGPQKAPGYFLSDNGYDVWLGNARGNRYSRNHTLFDPDTDRDFWKFTWNEIGYYDLPAMIDYVLTQTGYQKTGYFGHSQGTTSFWVLCSLRPEYNEKITMMHALAPVAYMKHVKSPLLGMAMNFVQASKEHLTDFIPRNEMFYKMCLTSKIAEDTCLDVFNKVVGKDMKQTNMTMLPAIFGHVPAGCNIKQVDHYLQLVKSNRFCKYDYGPQENMKHYGQTSPPEYPLKKITVPVGLYYTRNDYLSSVVDVKRLARMLPNVVVNSLYPYRKWNHMTMLWGIDARELAHKRMLEVMKNYPYE</sequence>
<evidence type="ECO:0000256" key="6">
    <source>
        <dbReference type="ARBA" id="ARBA00023180"/>
    </source>
</evidence>
<organism evidence="11 12">
    <name type="scientific">Lucilia cuprina</name>
    <name type="common">Green bottle fly</name>
    <name type="synonym">Australian sheep blowfly</name>
    <dbReference type="NCBI Taxonomy" id="7375"/>
    <lineage>
        <taxon>Eukaryota</taxon>
        <taxon>Metazoa</taxon>
        <taxon>Ecdysozoa</taxon>
        <taxon>Arthropoda</taxon>
        <taxon>Hexapoda</taxon>
        <taxon>Insecta</taxon>
        <taxon>Pterygota</taxon>
        <taxon>Neoptera</taxon>
        <taxon>Endopterygota</taxon>
        <taxon>Diptera</taxon>
        <taxon>Brachycera</taxon>
        <taxon>Muscomorpha</taxon>
        <taxon>Oestroidea</taxon>
        <taxon>Calliphoridae</taxon>
        <taxon>Luciliinae</taxon>
        <taxon>Lucilia</taxon>
    </lineage>
</organism>
<dbReference type="InterPro" id="IPR029058">
    <property type="entry name" value="AB_hydrolase_fold"/>
</dbReference>
<keyword evidence="3 7" id="KW-0378">Hydrolase</keyword>
<evidence type="ECO:0000256" key="5">
    <source>
        <dbReference type="ARBA" id="ARBA00023098"/>
    </source>
</evidence>
<protein>
    <recommendedName>
        <fullName evidence="7">Lipase</fullName>
    </recommendedName>
</protein>
<feature type="active site" description="Charge relay system" evidence="8">
    <location>
        <position position="341"/>
    </location>
</feature>
<dbReference type="SUPFAM" id="SSF53474">
    <property type="entry name" value="alpha/beta-Hydrolases"/>
    <property type="match status" value="1"/>
</dbReference>
<keyword evidence="6" id="KW-0325">Glycoprotein</keyword>
<reference evidence="11 12" key="1">
    <citation type="journal article" date="2015" name="Nat. Commun.">
        <title>Lucilia cuprina genome unlocks parasitic fly biology to underpin future interventions.</title>
        <authorList>
            <person name="Anstead C.A."/>
            <person name="Korhonen P.K."/>
            <person name="Young N.D."/>
            <person name="Hall R.S."/>
            <person name="Jex A.R."/>
            <person name="Murali S.C."/>
            <person name="Hughes D.S."/>
            <person name="Lee S.F."/>
            <person name="Perry T."/>
            <person name="Stroehlein A.J."/>
            <person name="Ansell B.R."/>
            <person name="Breugelmans B."/>
            <person name="Hofmann A."/>
            <person name="Qu J."/>
            <person name="Dugan S."/>
            <person name="Lee S.L."/>
            <person name="Chao H."/>
            <person name="Dinh H."/>
            <person name="Han Y."/>
            <person name="Doddapaneni H.V."/>
            <person name="Worley K.C."/>
            <person name="Muzny D.M."/>
            <person name="Ioannidis P."/>
            <person name="Waterhouse R.M."/>
            <person name="Zdobnov E.M."/>
            <person name="James P.J."/>
            <person name="Bagnall N.H."/>
            <person name="Kotze A.C."/>
            <person name="Gibbs R.A."/>
            <person name="Richards S."/>
            <person name="Batterham P."/>
            <person name="Gasser R.B."/>
        </authorList>
    </citation>
    <scope>NUCLEOTIDE SEQUENCE [LARGE SCALE GENOMIC DNA]</scope>
    <source>
        <strain evidence="11 12">LS</strain>
        <tissue evidence="11">Full body</tissue>
    </source>
</reference>
<keyword evidence="5" id="KW-0443">Lipid metabolism</keyword>
<dbReference type="PIRSF" id="PIRSF000862">
    <property type="entry name" value="Steryl_ester_lip"/>
    <property type="match status" value="1"/>
</dbReference>
<dbReference type="InterPro" id="IPR006693">
    <property type="entry name" value="AB_hydrolase_lipase"/>
</dbReference>
<proteinExistence type="inferred from homology"/>
<feature type="signal peptide" evidence="9">
    <location>
        <begin position="1"/>
        <end position="27"/>
    </location>
</feature>
<dbReference type="Gene3D" id="3.40.50.1820">
    <property type="entry name" value="alpha/beta hydrolase"/>
    <property type="match status" value="1"/>
</dbReference>
<evidence type="ECO:0000256" key="9">
    <source>
        <dbReference type="SAM" id="SignalP"/>
    </source>
</evidence>
<comment type="similarity">
    <text evidence="1 7">Belongs to the AB hydrolase superfamily. Lipase family.</text>
</comment>
<feature type="active site" description="Charge relay system" evidence="8">
    <location>
        <position position="372"/>
    </location>
</feature>
<evidence type="ECO:0000313" key="11">
    <source>
        <dbReference type="EMBL" id="KNC24796.1"/>
    </source>
</evidence>
<gene>
    <name evidence="11" type="ORF">FF38_05265</name>
</gene>
<feature type="domain" description="Partial AB-hydrolase lipase" evidence="10">
    <location>
        <begin position="46"/>
        <end position="99"/>
    </location>
</feature>
<dbReference type="STRING" id="7375.A0A0L0BXT4"/>
<keyword evidence="2 9" id="KW-0732">Signal</keyword>
<keyword evidence="4 7" id="KW-0442">Lipid degradation</keyword>
<feature type="chain" id="PRO_5005535443" description="Lipase" evidence="9">
    <location>
        <begin position="28"/>
        <end position="399"/>
    </location>
</feature>
<evidence type="ECO:0000259" key="10">
    <source>
        <dbReference type="Pfam" id="PF04083"/>
    </source>
</evidence>
<evidence type="ECO:0000256" key="4">
    <source>
        <dbReference type="ARBA" id="ARBA00022963"/>
    </source>
</evidence>
<evidence type="ECO:0000256" key="1">
    <source>
        <dbReference type="ARBA" id="ARBA00010701"/>
    </source>
</evidence>
<evidence type="ECO:0000256" key="7">
    <source>
        <dbReference type="PIRNR" id="PIRNR000862"/>
    </source>
</evidence>
<dbReference type="Proteomes" id="UP000037069">
    <property type="component" value="Unassembled WGS sequence"/>
</dbReference>
<dbReference type="Pfam" id="PF04083">
    <property type="entry name" value="Abhydro_lipase"/>
    <property type="match status" value="1"/>
</dbReference>
<dbReference type="OrthoDB" id="9974421at2759"/>
<evidence type="ECO:0000256" key="2">
    <source>
        <dbReference type="ARBA" id="ARBA00022729"/>
    </source>
</evidence>
<evidence type="ECO:0000313" key="12">
    <source>
        <dbReference type="Proteomes" id="UP000037069"/>
    </source>
</evidence>
<dbReference type="AlphaFoldDB" id="A0A0L0BXT4"/>
<dbReference type="PANTHER" id="PTHR11005">
    <property type="entry name" value="LYSOSOMAL ACID LIPASE-RELATED"/>
    <property type="match status" value="1"/>
</dbReference>
<evidence type="ECO:0000256" key="8">
    <source>
        <dbReference type="PIRSR" id="PIRSR000862-1"/>
    </source>
</evidence>
<keyword evidence="12" id="KW-1185">Reference proteome</keyword>
<dbReference type="EMBL" id="JRES01001173">
    <property type="protein sequence ID" value="KNC24796.1"/>
    <property type="molecule type" value="Genomic_DNA"/>
</dbReference>
<name>A0A0L0BXT4_LUCCU</name>
<dbReference type="OMA" id="ELNMTMF"/>
<dbReference type="GO" id="GO:0016042">
    <property type="term" value="P:lipid catabolic process"/>
    <property type="evidence" value="ECO:0007669"/>
    <property type="project" value="UniProtKB-KW"/>
</dbReference>
<evidence type="ECO:0000256" key="3">
    <source>
        <dbReference type="ARBA" id="ARBA00022801"/>
    </source>
</evidence>
<dbReference type="FunFam" id="3.40.50.1820:FF:000021">
    <property type="entry name" value="Lipase"/>
    <property type="match status" value="1"/>
</dbReference>
<dbReference type="InterPro" id="IPR025483">
    <property type="entry name" value="Lipase_euk"/>
</dbReference>